<keyword evidence="2" id="KW-1185">Reference proteome</keyword>
<dbReference type="PROSITE" id="PS51257">
    <property type="entry name" value="PROKAR_LIPOPROTEIN"/>
    <property type="match status" value="1"/>
</dbReference>
<gene>
    <name evidence="1" type="ORF">O0S10_00465</name>
</gene>
<name>A0ABT4IDP3_9EURY</name>
<dbReference type="Proteomes" id="UP001141422">
    <property type="component" value="Unassembled WGS sequence"/>
</dbReference>
<organism evidence="1 2">
    <name type="scientific">Methanocorpusculum petauri</name>
    <dbReference type="NCBI Taxonomy" id="3002863"/>
    <lineage>
        <taxon>Archaea</taxon>
        <taxon>Methanobacteriati</taxon>
        <taxon>Methanobacteriota</taxon>
        <taxon>Stenosarchaea group</taxon>
        <taxon>Methanomicrobia</taxon>
        <taxon>Methanomicrobiales</taxon>
        <taxon>Methanocorpusculaceae</taxon>
        <taxon>Methanocorpusculum</taxon>
    </lineage>
</organism>
<proteinExistence type="predicted"/>
<reference evidence="1" key="1">
    <citation type="submission" date="2022-12" db="EMBL/GenBank/DDBJ databases">
        <title>Isolation and characterisation of novel Methanocorpusculum spp. from native Australian herbivores indicates the genus is ancestrally host-associated.</title>
        <authorList>
            <person name="Volmer J.G."/>
            <person name="Soo R.M."/>
            <person name="Evans P.N."/>
            <person name="Hoedt E.C."/>
            <person name="Astorga Alsina A.L."/>
            <person name="Woodcroft B.J."/>
            <person name="Tyson G.W."/>
            <person name="Hugenholtz P."/>
            <person name="Morrison M."/>
        </authorList>
    </citation>
    <scope>NUCLEOTIDE SEQUENCE</scope>
    <source>
        <strain evidence="1">MG</strain>
    </source>
</reference>
<accession>A0ABT4IDP3</accession>
<evidence type="ECO:0000313" key="1">
    <source>
        <dbReference type="EMBL" id="MCZ0859696.1"/>
    </source>
</evidence>
<dbReference type="RefSeq" id="WP_268923918.1">
    <property type="nucleotide sequence ID" value="NZ_JAPTGB010000001.1"/>
</dbReference>
<comment type="caution">
    <text evidence="1">The sequence shown here is derived from an EMBL/GenBank/DDBJ whole genome shotgun (WGS) entry which is preliminary data.</text>
</comment>
<sequence>MNKKIHYLLLVVGIILSLSAAGCIQLDRPGDALLLMEFTDQGTIQVKNITSYAVAEAHQLDVNFPENEITSRAETVAKQYENAYNNKSGWYEINWNAFHLSIGRAYDLTDDEIRRYIPATTSQKTYAYHNQPSPDGIYKDVLDPEHKATA</sequence>
<dbReference type="EMBL" id="JAPTGB010000001">
    <property type="protein sequence ID" value="MCZ0859696.1"/>
    <property type="molecule type" value="Genomic_DNA"/>
</dbReference>
<evidence type="ECO:0000313" key="2">
    <source>
        <dbReference type="Proteomes" id="UP001141422"/>
    </source>
</evidence>
<protein>
    <submittedName>
        <fullName evidence="1">Uncharacterized protein</fullName>
    </submittedName>
</protein>